<keyword evidence="7" id="KW-1185">Reference proteome</keyword>
<evidence type="ECO:0000256" key="5">
    <source>
        <dbReference type="ARBA" id="ARBA00023242"/>
    </source>
</evidence>
<proteinExistence type="predicted"/>
<dbReference type="PANTHER" id="PTHR46481">
    <property type="entry name" value="ZINC FINGER BED DOMAIN-CONTAINING PROTEIN 4"/>
    <property type="match status" value="1"/>
</dbReference>
<dbReference type="PANTHER" id="PTHR46481:SF10">
    <property type="entry name" value="ZINC FINGER BED DOMAIN-CONTAINING PROTEIN 39"/>
    <property type="match status" value="1"/>
</dbReference>
<comment type="subcellular location">
    <subcellularLocation>
        <location evidence="1">Nucleus</location>
    </subcellularLocation>
</comment>
<dbReference type="SUPFAM" id="SSF53098">
    <property type="entry name" value="Ribonuclease H-like"/>
    <property type="match status" value="1"/>
</dbReference>
<feature type="non-terminal residue" evidence="6">
    <location>
        <position position="449"/>
    </location>
</feature>
<name>A0A4U0UVB5_9PEZI</name>
<dbReference type="STRING" id="331657.A0A4U0UVB5"/>
<keyword evidence="4" id="KW-0862">Zinc</keyword>
<evidence type="ECO:0000256" key="2">
    <source>
        <dbReference type="ARBA" id="ARBA00022723"/>
    </source>
</evidence>
<dbReference type="AlphaFoldDB" id="A0A4U0UVB5"/>
<evidence type="ECO:0000256" key="3">
    <source>
        <dbReference type="ARBA" id="ARBA00022771"/>
    </source>
</evidence>
<evidence type="ECO:0000256" key="4">
    <source>
        <dbReference type="ARBA" id="ARBA00022833"/>
    </source>
</evidence>
<dbReference type="InterPro" id="IPR052035">
    <property type="entry name" value="ZnF_BED_domain_contain"/>
</dbReference>
<feature type="non-terminal residue" evidence="6">
    <location>
        <position position="1"/>
    </location>
</feature>
<protein>
    <recommendedName>
        <fullName evidence="8">hAT-like transposase RNase-H fold domain-containing protein</fullName>
    </recommendedName>
</protein>
<comment type="caution">
    <text evidence="6">The sequence shown here is derived from an EMBL/GenBank/DDBJ whole genome shotgun (WGS) entry which is preliminary data.</text>
</comment>
<keyword evidence="5" id="KW-0539">Nucleus</keyword>
<dbReference type="EMBL" id="NAJN01003404">
    <property type="protein sequence ID" value="TKA39987.1"/>
    <property type="molecule type" value="Genomic_DNA"/>
</dbReference>
<reference evidence="6 7" key="1">
    <citation type="submission" date="2017-03" db="EMBL/GenBank/DDBJ databases">
        <title>Genomes of endolithic fungi from Antarctica.</title>
        <authorList>
            <person name="Coleine C."/>
            <person name="Masonjones S."/>
            <person name="Stajich J.E."/>
        </authorList>
    </citation>
    <scope>NUCLEOTIDE SEQUENCE [LARGE SCALE GENOMIC DNA]</scope>
    <source>
        <strain evidence="6 7">CCFEE 5187</strain>
    </source>
</reference>
<evidence type="ECO:0000313" key="7">
    <source>
        <dbReference type="Proteomes" id="UP000308768"/>
    </source>
</evidence>
<sequence length="449" mass="51998">RLFISAAPVTKGLLPLSHNTPRRWIDEEFNKYKETIRYILSQAKSDINLSYDSWTSDSGLPLLGIVAHFIDKNCRLKTIVLGMPLLLGAHSGENIAGLVKNVIKDYRVGSKIGYFVMDNASNNDTSLQVLSKEFNIDVKKQRLRCSGHIINLVCKAIILGTDSDCFEDGLLQLVDGDIIEQIVDEFEQVIQSADEIKKVEWWRKKGPIGKLHNLVVHIMWTSQRRQLFRSKQQDLQATKLLLLTVNGGIRWNSTHDMIERALQLKDAIDLYVNHAKQVLETADIVRDELTLEDWQELTELRDLLQPMKETTKRLEGNAHTGAYGALWESLGALDFLLDHLEMEKARLEHLPSSHFKACVNLGWKKLNYYYSLSDQTPAYRAAIVLHPRFKWRWFKKHWEKSHPEWIEEARKASQKERSNFTTYMDLDDEDDSLEEDDEFERFCSLKTVR</sequence>
<dbReference type="GO" id="GO:0008270">
    <property type="term" value="F:zinc ion binding"/>
    <property type="evidence" value="ECO:0007669"/>
    <property type="project" value="UniProtKB-KW"/>
</dbReference>
<dbReference type="Proteomes" id="UP000308768">
    <property type="component" value="Unassembled WGS sequence"/>
</dbReference>
<dbReference type="OrthoDB" id="3944016at2759"/>
<evidence type="ECO:0008006" key="8">
    <source>
        <dbReference type="Google" id="ProtNLM"/>
    </source>
</evidence>
<keyword evidence="3" id="KW-0863">Zinc-finger</keyword>
<dbReference type="GO" id="GO:0005634">
    <property type="term" value="C:nucleus"/>
    <property type="evidence" value="ECO:0007669"/>
    <property type="project" value="UniProtKB-SubCell"/>
</dbReference>
<gene>
    <name evidence="6" type="ORF">B0A49_13726</name>
</gene>
<keyword evidence="2" id="KW-0479">Metal-binding</keyword>
<evidence type="ECO:0000256" key="1">
    <source>
        <dbReference type="ARBA" id="ARBA00004123"/>
    </source>
</evidence>
<organism evidence="6 7">
    <name type="scientific">Cryomyces minteri</name>
    <dbReference type="NCBI Taxonomy" id="331657"/>
    <lineage>
        <taxon>Eukaryota</taxon>
        <taxon>Fungi</taxon>
        <taxon>Dikarya</taxon>
        <taxon>Ascomycota</taxon>
        <taxon>Pezizomycotina</taxon>
        <taxon>Dothideomycetes</taxon>
        <taxon>Dothideomycetes incertae sedis</taxon>
        <taxon>Cryomyces</taxon>
    </lineage>
</organism>
<dbReference type="InterPro" id="IPR012337">
    <property type="entry name" value="RNaseH-like_sf"/>
</dbReference>
<evidence type="ECO:0000313" key="6">
    <source>
        <dbReference type="EMBL" id="TKA39987.1"/>
    </source>
</evidence>
<accession>A0A4U0UVB5</accession>